<dbReference type="AlphaFoldDB" id="A0A7S0DM61"/>
<sequence>MHSVSDRKLIQGDRLGLYNREDVRKLLKKNGEDENSIQFTGNVIKINRHGRGQERRMLITKKSIYNLMPGSCVAKRVIDIKEIAGICTSTTSDEVLISIPGDYDYHLETELKKSICRHLRSLHHRLKGVWLPVHALSMDSLQSLAVTKNMAQEQRQKIQKRLMKAFADSAVANAQSIEDFDGEDEEDDDFRISNPDPSPLGNKHFLPTSSTPPAGARHSLPGRTPSPTRSGRSGSPQGSSVGNIGMITAERFSSENPASASHLKSGRDRKRSNTMMQTFFDSFRRGSKGAKDKKKDSISKIPESLAQFRVDTLRTNDTLNKKNRVQIDINPKRKSMNLSMSDLGKLPPLDHWNTDVSLKDFQPIRTIGESGYGMTVKVVRKATGDIHLLKLLKADEVFQNGKLPSVENERKVLLQVNHPFILRLHHSFQRLGYLGLVFQFTGNVDLYHYLQRARRFPEPVARLQVAEIALALGYLHKYGYAHRDVRPENILLDSEGHVKLTGFGLAKNTGPSQADFFPETDTFCGTIEYLAPEMLTNKSQHDMRVDWWSLGILLFEITVGIPPFYSRNIRRIYLRILNAKPRFPNYLSTHCKGVIRGLLEKNRKERTGTRNDYHEVLEAPFFQGFTEKKLVARNHTPLWNFATNVSSYRAPRPHNESLPPPSDGTRSPLPSPNRTRRRPSSREPRASRRVFLKMAPDSKPENSKNPSKEPKNIDTKILERTPTSPADFDLMSPRSRDAMAWKNTLDSAMETGSIGVPDRSKSPPLISRLDSASRIVTSNSYIFHDKTATNSGIQRDGTPPRLAVDSESDATTAPLDRVQSPVGALTRSMRSPSNKDKRSSLKKILVRRKDSKPSSPRAIAIQSSSRITDGVVGYNSMSGISSGTPPGLDHAIPRGSDGEDSLPARDSVVEYRDEKCETLQGVRSMIERLRAQLKHLEHKEAALVQAEVAPSDGFQKPLAPGSGTPSSRRPTKPEIAEFKSAMSQSSSRRSTHTFT</sequence>
<evidence type="ECO:0000259" key="8">
    <source>
        <dbReference type="PROSITE" id="PS50011"/>
    </source>
</evidence>
<dbReference type="GO" id="GO:0016459">
    <property type="term" value="C:myosin complex"/>
    <property type="evidence" value="ECO:0007669"/>
    <property type="project" value="InterPro"/>
</dbReference>
<feature type="region of interest" description="Disordered" evidence="7">
    <location>
        <begin position="176"/>
        <end position="274"/>
    </location>
</feature>
<feature type="region of interest" description="Disordered" evidence="7">
    <location>
        <begin position="880"/>
        <end position="905"/>
    </location>
</feature>
<protein>
    <recommendedName>
        <fullName evidence="11">Protein kinase domain-containing protein</fullName>
    </recommendedName>
</protein>
<feature type="compositionally biased region" description="Basic and acidic residues" evidence="7">
    <location>
        <begin position="696"/>
        <end position="719"/>
    </location>
</feature>
<evidence type="ECO:0000256" key="4">
    <source>
        <dbReference type="ARBA" id="ARBA00022777"/>
    </source>
</evidence>
<feature type="domain" description="Protein kinase" evidence="8">
    <location>
        <begin position="361"/>
        <end position="622"/>
    </location>
</feature>
<feature type="region of interest" description="Disordered" evidence="7">
    <location>
        <begin position="787"/>
        <end position="841"/>
    </location>
</feature>
<dbReference type="GO" id="GO:0003774">
    <property type="term" value="F:cytoskeletal motor activity"/>
    <property type="evidence" value="ECO:0007669"/>
    <property type="project" value="InterPro"/>
</dbReference>
<feature type="region of interest" description="Disordered" evidence="7">
    <location>
        <begin position="649"/>
        <end position="732"/>
    </location>
</feature>
<name>A0A7S0DM61_9EUKA</name>
<keyword evidence="1" id="KW-0723">Serine/threonine-protein kinase</keyword>
<reference evidence="10" key="1">
    <citation type="submission" date="2021-01" db="EMBL/GenBank/DDBJ databases">
        <authorList>
            <person name="Corre E."/>
            <person name="Pelletier E."/>
            <person name="Niang G."/>
            <person name="Scheremetjew M."/>
            <person name="Finn R."/>
            <person name="Kale V."/>
            <person name="Holt S."/>
            <person name="Cochrane G."/>
            <person name="Meng A."/>
            <person name="Brown T."/>
            <person name="Cohen L."/>
        </authorList>
    </citation>
    <scope>NUCLEOTIDE SEQUENCE</scope>
    <source>
        <strain evidence="10">CCMP2058</strain>
    </source>
</reference>
<dbReference type="GO" id="GO:0005524">
    <property type="term" value="F:ATP binding"/>
    <property type="evidence" value="ECO:0007669"/>
    <property type="project" value="UniProtKB-KW"/>
</dbReference>
<dbReference type="InterPro" id="IPR011009">
    <property type="entry name" value="Kinase-like_dom_sf"/>
</dbReference>
<dbReference type="EMBL" id="HBEM01025667">
    <property type="protein sequence ID" value="CAD8458449.1"/>
    <property type="molecule type" value="Transcribed_RNA"/>
</dbReference>
<keyword evidence="3" id="KW-0547">Nucleotide-binding</keyword>
<proteinExistence type="predicted"/>
<dbReference type="PROSITE" id="PS51757">
    <property type="entry name" value="TH1"/>
    <property type="match status" value="1"/>
</dbReference>
<dbReference type="GO" id="GO:0004674">
    <property type="term" value="F:protein serine/threonine kinase activity"/>
    <property type="evidence" value="ECO:0007669"/>
    <property type="project" value="UniProtKB-KW"/>
</dbReference>
<keyword evidence="4" id="KW-0418">Kinase</keyword>
<feature type="compositionally biased region" description="Acidic residues" evidence="7">
    <location>
        <begin position="178"/>
        <end position="189"/>
    </location>
</feature>
<dbReference type="Pfam" id="PF06017">
    <property type="entry name" value="Myosin_TH1"/>
    <property type="match status" value="1"/>
</dbReference>
<evidence type="ECO:0000256" key="3">
    <source>
        <dbReference type="ARBA" id="ARBA00022741"/>
    </source>
</evidence>
<dbReference type="GO" id="GO:0004713">
    <property type="term" value="F:protein tyrosine kinase activity"/>
    <property type="evidence" value="ECO:0007669"/>
    <property type="project" value="InterPro"/>
</dbReference>
<dbReference type="InterPro" id="IPR010926">
    <property type="entry name" value="Myosin_TH1"/>
</dbReference>
<feature type="domain" description="TH1" evidence="9">
    <location>
        <begin position="1"/>
        <end position="196"/>
    </location>
</feature>
<evidence type="ECO:0000259" key="9">
    <source>
        <dbReference type="PROSITE" id="PS51757"/>
    </source>
</evidence>
<dbReference type="PANTHER" id="PTHR24351">
    <property type="entry name" value="RIBOSOMAL PROTEIN S6 KINASE"/>
    <property type="match status" value="1"/>
</dbReference>
<dbReference type="Gene3D" id="1.10.510.10">
    <property type="entry name" value="Transferase(Phosphotransferase) domain 1"/>
    <property type="match status" value="1"/>
</dbReference>
<dbReference type="InterPro" id="IPR000719">
    <property type="entry name" value="Prot_kinase_dom"/>
</dbReference>
<dbReference type="SMART" id="SM00219">
    <property type="entry name" value="TyrKc"/>
    <property type="match status" value="1"/>
</dbReference>
<dbReference type="Gene3D" id="3.30.200.20">
    <property type="entry name" value="Phosphorylase Kinase, domain 1"/>
    <property type="match status" value="1"/>
</dbReference>
<keyword evidence="2" id="KW-0808">Transferase</keyword>
<keyword evidence="5" id="KW-0067">ATP-binding</keyword>
<evidence type="ECO:0000256" key="1">
    <source>
        <dbReference type="ARBA" id="ARBA00022527"/>
    </source>
</evidence>
<evidence type="ECO:0000256" key="7">
    <source>
        <dbReference type="SAM" id="MobiDB-lite"/>
    </source>
</evidence>
<feature type="region of interest" description="Disordered" evidence="7">
    <location>
        <begin position="947"/>
        <end position="995"/>
    </location>
</feature>
<evidence type="ECO:0000313" key="10">
    <source>
        <dbReference type="EMBL" id="CAD8458449.1"/>
    </source>
</evidence>
<evidence type="ECO:0000256" key="2">
    <source>
        <dbReference type="ARBA" id="ARBA00022679"/>
    </source>
</evidence>
<feature type="coiled-coil region" evidence="6">
    <location>
        <begin position="919"/>
        <end position="946"/>
    </location>
</feature>
<feature type="compositionally biased region" description="Low complexity" evidence="7">
    <location>
        <begin position="221"/>
        <end position="240"/>
    </location>
</feature>
<evidence type="ECO:0008006" key="11">
    <source>
        <dbReference type="Google" id="ProtNLM"/>
    </source>
</evidence>
<evidence type="ECO:0000256" key="5">
    <source>
        <dbReference type="ARBA" id="ARBA00022840"/>
    </source>
</evidence>
<dbReference type="PROSITE" id="PS50011">
    <property type="entry name" value="PROTEIN_KINASE_DOM"/>
    <property type="match status" value="1"/>
</dbReference>
<dbReference type="SUPFAM" id="SSF56112">
    <property type="entry name" value="Protein kinase-like (PK-like)"/>
    <property type="match status" value="1"/>
</dbReference>
<dbReference type="CDD" id="cd05123">
    <property type="entry name" value="STKc_AGC"/>
    <property type="match status" value="1"/>
</dbReference>
<dbReference type="InterPro" id="IPR045270">
    <property type="entry name" value="STKc_AGC"/>
</dbReference>
<keyword evidence="6" id="KW-0175">Coiled coil</keyword>
<organism evidence="10">
    <name type="scientific">Amorphochlora amoebiformis</name>
    <dbReference type="NCBI Taxonomy" id="1561963"/>
    <lineage>
        <taxon>Eukaryota</taxon>
        <taxon>Sar</taxon>
        <taxon>Rhizaria</taxon>
        <taxon>Cercozoa</taxon>
        <taxon>Chlorarachniophyceae</taxon>
        <taxon>Amorphochlora</taxon>
    </lineage>
</organism>
<dbReference type="FunFam" id="1.10.510.10:FF:000571">
    <property type="entry name" value="Maternal embryonic leucine zipper kinase"/>
    <property type="match status" value="1"/>
</dbReference>
<dbReference type="InterPro" id="IPR020635">
    <property type="entry name" value="Tyr_kinase_cat_dom"/>
</dbReference>
<dbReference type="Pfam" id="PF00069">
    <property type="entry name" value="Pkinase"/>
    <property type="match status" value="1"/>
</dbReference>
<gene>
    <name evidence="10" type="ORF">LAMO00422_LOCUS17400</name>
</gene>
<evidence type="ECO:0000256" key="6">
    <source>
        <dbReference type="SAM" id="Coils"/>
    </source>
</evidence>
<accession>A0A7S0DM61</accession>